<dbReference type="Proteomes" id="UP000727490">
    <property type="component" value="Unassembled WGS sequence"/>
</dbReference>
<reference evidence="1 2" key="1">
    <citation type="journal article" date="2020" name="Syst. Appl. Microbiol.">
        <title>Arthrospiribacter ruber gen. nov., sp. nov., a novel bacterium isolated from Arthrospira cultures.</title>
        <authorList>
            <person name="Waleron M."/>
            <person name="Misztak A."/>
            <person name="Waleron M.M."/>
            <person name="Furmaniak M."/>
            <person name="Mrozik A."/>
            <person name="Waleron K."/>
        </authorList>
    </citation>
    <scope>NUCLEOTIDE SEQUENCE [LARGE SCALE GENOMIC DNA]</scope>
    <source>
        <strain evidence="1 2">DPMB0001</strain>
    </source>
</reference>
<protein>
    <submittedName>
        <fullName evidence="1">Uncharacterized protein</fullName>
    </submittedName>
</protein>
<comment type="caution">
    <text evidence="1">The sequence shown here is derived from an EMBL/GenBank/DDBJ whole genome shotgun (WGS) entry which is preliminary data.</text>
</comment>
<proteinExistence type="predicted"/>
<evidence type="ECO:0000313" key="2">
    <source>
        <dbReference type="Proteomes" id="UP000727490"/>
    </source>
</evidence>
<accession>A0A951J5X8</accession>
<dbReference type="EMBL" id="RPHB01000011">
    <property type="protein sequence ID" value="MBW3470103.1"/>
    <property type="molecule type" value="Genomic_DNA"/>
</dbReference>
<organism evidence="1 2">
    <name type="scientific">Arthrospiribacter ruber</name>
    <dbReference type="NCBI Taxonomy" id="2487934"/>
    <lineage>
        <taxon>Bacteria</taxon>
        <taxon>Pseudomonadati</taxon>
        <taxon>Bacteroidota</taxon>
        <taxon>Cytophagia</taxon>
        <taxon>Cytophagales</taxon>
        <taxon>Cyclobacteriaceae</taxon>
        <taxon>Arthrospiribacter</taxon>
    </lineage>
</organism>
<gene>
    <name evidence="1" type="ORF">EGN73_20115</name>
</gene>
<dbReference type="AlphaFoldDB" id="A0A951J5X8"/>
<evidence type="ECO:0000313" key="1">
    <source>
        <dbReference type="EMBL" id="MBW3470103.1"/>
    </source>
</evidence>
<keyword evidence="2" id="KW-1185">Reference proteome</keyword>
<name>A0A951J5X8_9BACT</name>
<sequence length="281" mass="31546">MPGKKLIVVFIALLIAGIGDCLAQNPWQQDSGEYLISPFVSHYRATSFRNREGERVAFNDDGIFYNYNPRVFFSLPLKGYKVNLFGSIPIFSNRFEDNNRSQSNIDLGDIELGARFHLKALKNHYLMGAVTGFIPAYNNNRLPYAGYGRYGLEARAILGGNSPWLGESNNFHRVELGLRQFFLAGPTQVRIYASQGLRVGGNFVFLGELDGIFSFSDESEFIENNLQLVADFNMVKAAINLGYEFTPNFSIYAGVFQDIHNRNSGIGSGFQLFSIIKIDKK</sequence>
<dbReference type="RefSeq" id="WP_219293686.1">
    <property type="nucleotide sequence ID" value="NZ_RPHB01000011.1"/>
</dbReference>